<evidence type="ECO:0000313" key="2">
    <source>
        <dbReference type="EMBL" id="GAA4651432.1"/>
    </source>
</evidence>
<comment type="caution">
    <text evidence="2">The sequence shown here is derived from an EMBL/GenBank/DDBJ whole genome shotgun (WGS) entry which is preliminary data.</text>
</comment>
<dbReference type="SUPFAM" id="SSF54001">
    <property type="entry name" value="Cysteine proteinases"/>
    <property type="match status" value="1"/>
</dbReference>
<gene>
    <name evidence="2" type="ORF">GCM10023116_37160</name>
</gene>
<accession>A0ABP8V6D2</accession>
<feature type="region of interest" description="Disordered" evidence="1">
    <location>
        <begin position="182"/>
        <end position="202"/>
    </location>
</feature>
<proteinExistence type="predicted"/>
<evidence type="ECO:0000313" key="3">
    <source>
        <dbReference type="Proteomes" id="UP001500604"/>
    </source>
</evidence>
<name>A0ABP8V6D2_9GAMM</name>
<organism evidence="2 3">
    <name type="scientific">Kistimonas scapharcae</name>
    <dbReference type="NCBI Taxonomy" id="1036133"/>
    <lineage>
        <taxon>Bacteria</taxon>
        <taxon>Pseudomonadati</taxon>
        <taxon>Pseudomonadota</taxon>
        <taxon>Gammaproteobacteria</taxon>
        <taxon>Oceanospirillales</taxon>
        <taxon>Endozoicomonadaceae</taxon>
        <taxon>Kistimonas</taxon>
    </lineage>
</organism>
<dbReference type="EMBL" id="BAABFL010000452">
    <property type="protein sequence ID" value="GAA4651432.1"/>
    <property type="molecule type" value="Genomic_DNA"/>
</dbReference>
<dbReference type="Proteomes" id="UP001500604">
    <property type="component" value="Unassembled WGS sequence"/>
</dbReference>
<dbReference type="RefSeq" id="WP_345197810.1">
    <property type="nucleotide sequence ID" value="NZ_BAABFL010000452.1"/>
</dbReference>
<reference evidence="3" key="1">
    <citation type="journal article" date="2019" name="Int. J. Syst. Evol. Microbiol.">
        <title>The Global Catalogue of Microorganisms (GCM) 10K type strain sequencing project: providing services to taxonomists for standard genome sequencing and annotation.</title>
        <authorList>
            <consortium name="The Broad Institute Genomics Platform"/>
            <consortium name="The Broad Institute Genome Sequencing Center for Infectious Disease"/>
            <person name="Wu L."/>
            <person name="Ma J."/>
        </authorList>
    </citation>
    <scope>NUCLEOTIDE SEQUENCE [LARGE SCALE GENOMIC DNA]</scope>
    <source>
        <strain evidence="3">JCM 17805</strain>
    </source>
</reference>
<sequence>MTDDEFVLIDEKPPTAIHGSTKRVCQRHDDRTLPGIYATDNALLQSLGHDPEQCKSFMAPVTIDDISRFHIRQSKLRSNCYVLAPLAAMLISPMAQSYIQSIISIQTHLNDQNNNEIYTTATVLLKDHETQETVPVTVTCDPLVSERGHNIYSNNHHDLWVTIIEKAIHAYLIAKCNQIETRPPNQSPNTREHDLPDDPDGVLLSLQSMQADASPYSDTDDLKGDKKTTFDHGDANITYKVLPYHTDANNNQDLKPLIELDDDQIKSLRHHISNRKPAVLATRFSYADAAKMPWTGLKPGHIYAVLGEGREVVDGKPGREGVFIYDPYGEQESEIQDLKIDGNNQVTADFSKGAILFEPYDTLAKRFCKATPY</sequence>
<evidence type="ECO:0008006" key="4">
    <source>
        <dbReference type="Google" id="ProtNLM"/>
    </source>
</evidence>
<dbReference type="InterPro" id="IPR038765">
    <property type="entry name" value="Papain-like_cys_pep_sf"/>
</dbReference>
<protein>
    <recommendedName>
        <fullName evidence="4">Calpain catalytic domain-containing protein</fullName>
    </recommendedName>
</protein>
<keyword evidence="3" id="KW-1185">Reference proteome</keyword>
<evidence type="ECO:0000256" key="1">
    <source>
        <dbReference type="SAM" id="MobiDB-lite"/>
    </source>
</evidence>